<sequence>MSYVTPKKEKRGASAKDKRKHKPTGATPVPDKKKPGSRTVNITDTLSIEFTDPEDDDEEAQIVAPPAPGRASATKAAESATPQSRGSNRKARRDMRRLSDKMETVTVDKVASATTPSKASKPIVVAAEPDKASTKSSKLLSPTQVLKILTEIYAEVERDDRAMYKVNPDVIREETSQCAKSSLVEKTSAADLKRLLTYGEVLPDAFTDTIMPFLALDEDDVFYDLGCGTGKIVVQVALETPLRDGRGVELMLNRVVEGQRALERLRTTYPEHVADTQLSIVQGDICHPSTQEAMRDATVVFINNVLFPPEVMSAVCDLLKTLPRLKRIVTMKKICERHREARCARDHSACTLFDDPPVQAKVSVSWAKHAFAYLYTVRQEAA</sequence>
<keyword evidence="8 11" id="KW-0539">Nucleus</keyword>
<dbReference type="OrthoDB" id="443402at2759"/>
<protein>
    <recommendedName>
        <fullName evidence="3 11">Histone-lysine N-methyltransferase, H3 lysine-79 specific</fullName>
        <ecNumber evidence="2 11">2.1.1.360</ecNumber>
    </recommendedName>
    <alternativeName>
        <fullName evidence="9 11">Histone H3-K79 methyltransferase</fullName>
    </alternativeName>
</protein>
<dbReference type="EC" id="2.1.1.360" evidence="2 11"/>
<dbReference type="Gene3D" id="3.40.50.150">
    <property type="entry name" value="Vaccinia Virus protein VP39"/>
    <property type="match status" value="1"/>
</dbReference>
<dbReference type="Proteomes" id="UP000243579">
    <property type="component" value="Unassembled WGS sequence"/>
</dbReference>
<comment type="miscellaneous">
    <text evidence="11">In contrast to other lysine histone methyltransferases, it does not contain a SET domain, suggesting the existence of another mechanism for methylation of lysine residues of histones.</text>
</comment>
<feature type="compositionally biased region" description="Polar residues" evidence="12">
    <location>
        <begin position="38"/>
        <end position="48"/>
    </location>
</feature>
<evidence type="ECO:0000256" key="9">
    <source>
        <dbReference type="ARBA" id="ARBA00029821"/>
    </source>
</evidence>
<comment type="catalytic activity">
    <reaction evidence="10 11">
        <text>L-lysyl(79)-[histone H3] + 3 S-adenosyl-L-methionine = N(6),N(6),N(6)-trimethyl-L-lysyl(79)-[histone H3] + 3 S-adenosyl-L-homocysteine + 3 H(+)</text>
        <dbReference type="Rhea" id="RHEA:60328"/>
        <dbReference type="Rhea" id="RHEA-COMP:15549"/>
        <dbReference type="Rhea" id="RHEA-COMP:15552"/>
        <dbReference type="ChEBI" id="CHEBI:15378"/>
        <dbReference type="ChEBI" id="CHEBI:29969"/>
        <dbReference type="ChEBI" id="CHEBI:57856"/>
        <dbReference type="ChEBI" id="CHEBI:59789"/>
        <dbReference type="ChEBI" id="CHEBI:61961"/>
        <dbReference type="EC" id="2.1.1.360"/>
    </reaction>
</comment>
<dbReference type="GO" id="GO:0032259">
    <property type="term" value="P:methylation"/>
    <property type="evidence" value="ECO:0007669"/>
    <property type="project" value="UniProtKB-KW"/>
</dbReference>
<accession>A0A1V9YAA7</accession>
<dbReference type="STRING" id="1202772.A0A1V9YAA7"/>
<dbReference type="GO" id="GO:0006281">
    <property type="term" value="P:DNA repair"/>
    <property type="evidence" value="ECO:0007669"/>
    <property type="project" value="TreeGrafter"/>
</dbReference>
<evidence type="ECO:0000256" key="7">
    <source>
        <dbReference type="ARBA" id="ARBA00022853"/>
    </source>
</evidence>
<comment type="similarity">
    <text evidence="11">Belongs to the class I-like SAM-binding methyltransferase superfamily. DOT1 family.</text>
</comment>
<evidence type="ECO:0000256" key="4">
    <source>
        <dbReference type="ARBA" id="ARBA00022603"/>
    </source>
</evidence>
<comment type="function">
    <text evidence="11">Histone methyltransferase that specifically trimethylates histone H3 to form H3K79me3. This methylation is required for telomere silencing and for the pachytene checkpoint during the meiotic cell cycle by allowing the recruitment of RAD9 to double strand breaks. Nucleosomes are preferred as substrate compared to free histone.</text>
</comment>
<keyword evidence="4 11" id="KW-0489">Methyltransferase</keyword>
<dbReference type="GO" id="GO:0005634">
    <property type="term" value="C:nucleus"/>
    <property type="evidence" value="ECO:0007669"/>
    <property type="project" value="UniProtKB-SubCell"/>
</dbReference>
<dbReference type="AlphaFoldDB" id="A0A1V9YAA7"/>
<dbReference type="GO" id="GO:0140956">
    <property type="term" value="F:histone H3K79 trimethyltransferase activity"/>
    <property type="evidence" value="ECO:0007669"/>
    <property type="project" value="UniProtKB-EC"/>
</dbReference>
<evidence type="ECO:0000256" key="1">
    <source>
        <dbReference type="ARBA" id="ARBA00004123"/>
    </source>
</evidence>
<evidence type="ECO:0000256" key="6">
    <source>
        <dbReference type="ARBA" id="ARBA00022691"/>
    </source>
</evidence>
<proteinExistence type="inferred from homology"/>
<gene>
    <name evidence="14" type="ORF">ACHHYP_15720</name>
</gene>
<keyword evidence="7 11" id="KW-0156">Chromatin regulator</keyword>
<keyword evidence="15" id="KW-1185">Reference proteome</keyword>
<evidence type="ECO:0000313" key="14">
    <source>
        <dbReference type="EMBL" id="OQR82624.1"/>
    </source>
</evidence>
<keyword evidence="6 11" id="KW-0949">S-adenosyl-L-methionine</keyword>
<comment type="caution">
    <text evidence="14">The sequence shown here is derived from an EMBL/GenBank/DDBJ whole genome shotgun (WGS) entry which is preliminary data.</text>
</comment>
<dbReference type="InterPro" id="IPR025789">
    <property type="entry name" value="DOT1_dom"/>
</dbReference>
<dbReference type="GO" id="GO:0000077">
    <property type="term" value="P:DNA damage checkpoint signaling"/>
    <property type="evidence" value="ECO:0007669"/>
    <property type="project" value="TreeGrafter"/>
</dbReference>
<name>A0A1V9YAA7_ACHHY</name>
<feature type="compositionally biased region" description="Acidic residues" evidence="12">
    <location>
        <begin position="51"/>
        <end position="60"/>
    </location>
</feature>
<evidence type="ECO:0000313" key="15">
    <source>
        <dbReference type="Proteomes" id="UP000243579"/>
    </source>
</evidence>
<dbReference type="SUPFAM" id="SSF53335">
    <property type="entry name" value="S-adenosyl-L-methionine-dependent methyltransferases"/>
    <property type="match status" value="1"/>
</dbReference>
<dbReference type="EMBL" id="JNBR01002429">
    <property type="protein sequence ID" value="OQR82624.1"/>
    <property type="molecule type" value="Genomic_DNA"/>
</dbReference>
<evidence type="ECO:0000256" key="2">
    <source>
        <dbReference type="ARBA" id="ARBA00012190"/>
    </source>
</evidence>
<dbReference type="InterPro" id="IPR029063">
    <property type="entry name" value="SAM-dependent_MTases_sf"/>
</dbReference>
<evidence type="ECO:0000256" key="12">
    <source>
        <dbReference type="SAM" id="MobiDB-lite"/>
    </source>
</evidence>
<dbReference type="InterPro" id="IPR030445">
    <property type="entry name" value="H3-K79_meTrfase"/>
</dbReference>
<evidence type="ECO:0000256" key="5">
    <source>
        <dbReference type="ARBA" id="ARBA00022679"/>
    </source>
</evidence>
<feature type="region of interest" description="Disordered" evidence="12">
    <location>
        <begin position="1"/>
        <end position="98"/>
    </location>
</feature>
<evidence type="ECO:0000256" key="10">
    <source>
        <dbReference type="ARBA" id="ARBA00047770"/>
    </source>
</evidence>
<evidence type="ECO:0000256" key="3">
    <source>
        <dbReference type="ARBA" id="ARBA00020987"/>
    </source>
</evidence>
<comment type="subcellular location">
    <subcellularLocation>
        <location evidence="1 11">Nucleus</location>
    </subcellularLocation>
</comment>
<keyword evidence="5 11" id="KW-0808">Transferase</keyword>
<dbReference type="Pfam" id="PF08123">
    <property type="entry name" value="DOT1"/>
    <property type="match status" value="1"/>
</dbReference>
<organism evidence="14 15">
    <name type="scientific">Achlya hypogyna</name>
    <name type="common">Oomycete</name>
    <name type="synonym">Protoachlya hypogyna</name>
    <dbReference type="NCBI Taxonomy" id="1202772"/>
    <lineage>
        <taxon>Eukaryota</taxon>
        <taxon>Sar</taxon>
        <taxon>Stramenopiles</taxon>
        <taxon>Oomycota</taxon>
        <taxon>Saprolegniomycetes</taxon>
        <taxon>Saprolegniales</taxon>
        <taxon>Achlyaceae</taxon>
        <taxon>Achlya</taxon>
    </lineage>
</organism>
<dbReference type="PROSITE" id="PS51569">
    <property type="entry name" value="DOT1"/>
    <property type="match status" value="1"/>
</dbReference>
<reference evidence="14 15" key="1">
    <citation type="journal article" date="2014" name="Genome Biol. Evol.">
        <title>The secreted proteins of Achlya hypogyna and Thraustotheca clavata identify the ancestral oomycete secretome and reveal gene acquisitions by horizontal gene transfer.</title>
        <authorList>
            <person name="Misner I."/>
            <person name="Blouin N."/>
            <person name="Leonard G."/>
            <person name="Richards T.A."/>
            <person name="Lane C.E."/>
        </authorList>
    </citation>
    <scope>NUCLEOTIDE SEQUENCE [LARGE SCALE GENOMIC DNA]</scope>
    <source>
        <strain evidence="14 15">ATCC 48635</strain>
    </source>
</reference>
<dbReference type="PANTHER" id="PTHR21451:SF0">
    <property type="entry name" value="HISTONE-LYSINE N-METHYLTRANSFERASE, H3 LYSINE-79 SPECIFIC"/>
    <property type="match status" value="1"/>
</dbReference>
<dbReference type="PANTHER" id="PTHR21451">
    <property type="entry name" value="HISTONE H3 METHYLTRANSFERASE"/>
    <property type="match status" value="1"/>
</dbReference>
<evidence type="ECO:0000256" key="8">
    <source>
        <dbReference type="ARBA" id="ARBA00023242"/>
    </source>
</evidence>
<feature type="domain" description="DOT1" evidence="13">
    <location>
        <begin position="75"/>
        <end position="382"/>
    </location>
</feature>
<evidence type="ECO:0000256" key="11">
    <source>
        <dbReference type="RuleBase" id="RU271113"/>
    </source>
</evidence>
<evidence type="ECO:0000259" key="13">
    <source>
        <dbReference type="PROSITE" id="PS51569"/>
    </source>
</evidence>